<keyword evidence="2" id="KW-1185">Reference proteome</keyword>
<reference evidence="1 2" key="1">
    <citation type="submission" date="2017-09" db="EMBL/GenBank/DDBJ databases">
        <title>Complete genome sequence of Oxytococcus suis strain ZY16052.</title>
        <authorList>
            <person name="Li F."/>
        </authorList>
    </citation>
    <scope>NUCLEOTIDE SEQUENCE [LARGE SCALE GENOMIC DNA]</scope>
    <source>
        <strain evidence="1 2">ZY16052</strain>
    </source>
</reference>
<dbReference type="OrthoDB" id="2067392at2"/>
<proteinExistence type="predicted"/>
<dbReference type="RefSeq" id="WP_118989827.1">
    <property type="nucleotide sequence ID" value="NZ_CP023434.1"/>
</dbReference>
<dbReference type="AlphaFoldDB" id="A0A347WIJ8"/>
<dbReference type="Pfam" id="PF12363">
    <property type="entry name" value="Phage_TAC_12"/>
    <property type="match status" value="1"/>
</dbReference>
<accession>A0A347WIJ8</accession>
<organism evidence="1 2">
    <name type="scientific">Suicoccus acidiformans</name>
    <dbReference type="NCBI Taxonomy" id="2036206"/>
    <lineage>
        <taxon>Bacteria</taxon>
        <taxon>Bacillati</taxon>
        <taxon>Bacillota</taxon>
        <taxon>Bacilli</taxon>
        <taxon>Lactobacillales</taxon>
        <taxon>Aerococcaceae</taxon>
        <taxon>Suicoccus</taxon>
    </lineage>
</organism>
<evidence type="ECO:0008006" key="3">
    <source>
        <dbReference type="Google" id="ProtNLM"/>
    </source>
</evidence>
<dbReference type="InterPro" id="IPR024410">
    <property type="entry name" value="Phage_TAC_12"/>
</dbReference>
<sequence>MQLTINGKDYELKFGIGFIRELDKVYGIETNGVHFGMGIQAAYPMLTSFSVSALSDVIRCAIKGRIKQESVDEAIEVYADENDGLAGLFEAVKDELGKSSVTKDLVKKSEANLEEAEEKLKEKE</sequence>
<dbReference type="KEGG" id="abae:CL176_02070"/>
<protein>
    <recommendedName>
        <fullName evidence="3">Phage tail protein</fullName>
    </recommendedName>
</protein>
<evidence type="ECO:0000313" key="1">
    <source>
        <dbReference type="EMBL" id="AXY24905.1"/>
    </source>
</evidence>
<evidence type="ECO:0000313" key="2">
    <source>
        <dbReference type="Proteomes" id="UP000263232"/>
    </source>
</evidence>
<name>A0A347WIJ8_9LACT</name>
<dbReference type="Proteomes" id="UP000263232">
    <property type="component" value="Chromosome"/>
</dbReference>
<dbReference type="EMBL" id="CP023434">
    <property type="protein sequence ID" value="AXY24905.1"/>
    <property type="molecule type" value="Genomic_DNA"/>
</dbReference>
<gene>
    <name evidence="1" type="ORF">CL176_02070</name>
</gene>